<sequence>MDNPQQVINRSLITVQRPVSPINSVGILASAGKHR</sequence>
<evidence type="ECO:0000313" key="1">
    <source>
        <dbReference type="EMBL" id="DAF51496.1"/>
    </source>
</evidence>
<protein>
    <submittedName>
        <fullName evidence="1">Uncharacterized protein</fullName>
    </submittedName>
</protein>
<accession>A0A8S5SKQ2</accession>
<dbReference type="EMBL" id="BK032616">
    <property type="protein sequence ID" value="DAF51496.1"/>
    <property type="molecule type" value="Genomic_DNA"/>
</dbReference>
<name>A0A8S5SKQ2_9CAUD</name>
<proteinExistence type="predicted"/>
<organism evidence="1">
    <name type="scientific">Siphoviridae sp. ctrCN24</name>
    <dbReference type="NCBI Taxonomy" id="2827953"/>
    <lineage>
        <taxon>Viruses</taxon>
        <taxon>Duplodnaviria</taxon>
        <taxon>Heunggongvirae</taxon>
        <taxon>Uroviricota</taxon>
        <taxon>Caudoviricetes</taxon>
    </lineage>
</organism>
<reference evidence="1" key="1">
    <citation type="journal article" date="2021" name="Proc. Natl. Acad. Sci. U.S.A.">
        <title>A Catalog of Tens of Thousands of Viruses from Human Metagenomes Reveals Hidden Associations with Chronic Diseases.</title>
        <authorList>
            <person name="Tisza M.J."/>
            <person name="Buck C.B."/>
        </authorList>
    </citation>
    <scope>NUCLEOTIDE SEQUENCE</scope>
    <source>
        <strain evidence="1">CtrCN24</strain>
    </source>
</reference>